<evidence type="ECO:0000259" key="3">
    <source>
        <dbReference type="Pfam" id="PF13439"/>
    </source>
</evidence>
<sequence length="383" mass="43347">MRIGVDIRALLDRPLTGVGEYTFQLLDALLRDGHDDTYVLFSNSFHDRPVLPDAWPRDRFTLRTFRIPNKLLNLSLVLARRPRLDRMLAPIDCFFAPNLHFLPLTRETPFLLTVHDLSFHHYRSLFSLRRRLWHRLLMPERLFARADVLLAVSQATADDLHKTYHIPNEKIAMIHSGIHIVRTSEDAQARVRTQYRLPEHFLLSLSTLEPRKNLLAVLDAYEQLRARFGYRGGLVIAGAPGWSRGAFHRALATHPYRADIQVLPYVAPEEKYALFALADVFLYLSVYEGFGFPPLEAAMQGTPVLAGHHSSLSEVMDDAAILVDVHNIADIAHGVAAVLHDAPLRSRLAAAGARVSARYSWKKTAALTRAAFYASRGSHAHRH</sequence>
<dbReference type="InterPro" id="IPR028098">
    <property type="entry name" value="Glyco_trans_4-like_N"/>
</dbReference>
<keyword evidence="1 4" id="KW-0808">Transferase</keyword>
<evidence type="ECO:0000259" key="2">
    <source>
        <dbReference type="Pfam" id="PF00534"/>
    </source>
</evidence>
<accession>A0A0G1ZU65</accession>
<evidence type="ECO:0000313" key="5">
    <source>
        <dbReference type="Proteomes" id="UP000034054"/>
    </source>
</evidence>
<dbReference type="AlphaFoldDB" id="A0A0G1ZU65"/>
<dbReference type="EMBL" id="LCRH01000048">
    <property type="protein sequence ID" value="KKW31872.1"/>
    <property type="molecule type" value="Genomic_DNA"/>
</dbReference>
<feature type="domain" description="Glycosyl transferase family 1" evidence="2">
    <location>
        <begin position="198"/>
        <end position="353"/>
    </location>
</feature>
<dbReference type="Pfam" id="PF13439">
    <property type="entry name" value="Glyco_transf_4"/>
    <property type="match status" value="1"/>
</dbReference>
<protein>
    <submittedName>
        <fullName evidence="4">Glycosyl transferase group 1</fullName>
    </submittedName>
</protein>
<dbReference type="PANTHER" id="PTHR46401">
    <property type="entry name" value="GLYCOSYLTRANSFERASE WBBK-RELATED"/>
    <property type="match status" value="1"/>
</dbReference>
<dbReference type="GO" id="GO:0016757">
    <property type="term" value="F:glycosyltransferase activity"/>
    <property type="evidence" value="ECO:0007669"/>
    <property type="project" value="InterPro"/>
</dbReference>
<feature type="domain" description="Glycosyltransferase subfamily 4-like N-terminal" evidence="3">
    <location>
        <begin position="17"/>
        <end position="180"/>
    </location>
</feature>
<dbReference type="PANTHER" id="PTHR46401:SF2">
    <property type="entry name" value="GLYCOSYLTRANSFERASE WBBK-RELATED"/>
    <property type="match status" value="1"/>
</dbReference>
<dbReference type="Pfam" id="PF00534">
    <property type="entry name" value="Glycos_transf_1"/>
    <property type="match status" value="1"/>
</dbReference>
<dbReference type="Proteomes" id="UP000034054">
    <property type="component" value="Unassembled WGS sequence"/>
</dbReference>
<dbReference type="SUPFAM" id="SSF53756">
    <property type="entry name" value="UDP-Glycosyltransferase/glycogen phosphorylase"/>
    <property type="match status" value="1"/>
</dbReference>
<comment type="caution">
    <text evidence="4">The sequence shown here is derived from an EMBL/GenBank/DDBJ whole genome shotgun (WGS) entry which is preliminary data.</text>
</comment>
<dbReference type="GO" id="GO:0009103">
    <property type="term" value="P:lipopolysaccharide biosynthetic process"/>
    <property type="evidence" value="ECO:0007669"/>
    <property type="project" value="TreeGrafter"/>
</dbReference>
<dbReference type="Gene3D" id="3.40.50.2000">
    <property type="entry name" value="Glycogen Phosphorylase B"/>
    <property type="match status" value="2"/>
</dbReference>
<proteinExistence type="predicted"/>
<evidence type="ECO:0000256" key="1">
    <source>
        <dbReference type="ARBA" id="ARBA00022679"/>
    </source>
</evidence>
<evidence type="ECO:0000313" key="4">
    <source>
        <dbReference type="EMBL" id="KKW31872.1"/>
    </source>
</evidence>
<reference evidence="4 5" key="1">
    <citation type="journal article" date="2015" name="Nature">
        <title>rRNA introns, odd ribosomes, and small enigmatic genomes across a large radiation of phyla.</title>
        <authorList>
            <person name="Brown C.T."/>
            <person name="Hug L.A."/>
            <person name="Thomas B.C."/>
            <person name="Sharon I."/>
            <person name="Castelle C.J."/>
            <person name="Singh A."/>
            <person name="Wilkins M.J."/>
            <person name="Williams K.H."/>
            <person name="Banfield J.F."/>
        </authorList>
    </citation>
    <scope>NUCLEOTIDE SEQUENCE [LARGE SCALE GENOMIC DNA]</scope>
</reference>
<name>A0A0G1ZU65_9BACT</name>
<dbReference type="CDD" id="cd03809">
    <property type="entry name" value="GT4_MtfB-like"/>
    <property type="match status" value="1"/>
</dbReference>
<gene>
    <name evidence="4" type="ORF">UY76_C0048G0010</name>
</gene>
<organism evidence="4 5">
    <name type="scientific">Candidatus Uhrbacteria bacterium GW2011_GWA2_52_8d</name>
    <dbReference type="NCBI Taxonomy" id="1618979"/>
    <lineage>
        <taxon>Bacteria</taxon>
        <taxon>Candidatus Uhriibacteriota</taxon>
    </lineage>
</organism>
<dbReference type="InterPro" id="IPR001296">
    <property type="entry name" value="Glyco_trans_1"/>
</dbReference>